<keyword evidence="4 9" id="KW-0812">Transmembrane</keyword>
<dbReference type="InterPro" id="IPR036259">
    <property type="entry name" value="MFS_trans_sf"/>
</dbReference>
<sequence length="512" mass="57010">MQRASRASRFEQSLTNRDAFRLYSKAVGFSIILSLAIVMEGYDTALLGSFYAYPTFAEKFGAPTSNGTYQVSSSWQSGLLNGAQVGQILGLMGAGLIADRFGYKRTLIGALLLNIGFIFLMFFAQNVGMLFAAEVLCGLPWGAFQTLTVTYAAEVSPVILRPYLTTYANLCWLTGQLISSGVLRALLHRTDEWGWRIPYAIQWVWPVPIIVGVIFAPEFPWWLVRGGRIEEARKSLRRLTTRTNADYDLDNAVALMVVTNMQEQLSGEGVSYWDCFRGTNLRRTEIVCCVWGAQVFCGIGFCGNIAYFLQQQGFASDQSFNFGIGLSALGWIATIGSWFVMRWVGRRTLYIYGLAAMFTALMIVGFIDIRQVNAGISYSSAALMLLFVFAYDLTVGPVCYCLVSEIPSTRLRIKSAVLARNVFNISLIVANFLNPAIVNPTAWNLRGKGGFVWAGSCFLFLIWSYFRLPEPMGRTSSELDILFENKVSARKFTQLKVNPFHSTNDAPICNKS</sequence>
<feature type="transmembrane region" description="Helical" evidence="9">
    <location>
        <begin position="79"/>
        <end position="98"/>
    </location>
</feature>
<dbReference type="InterPro" id="IPR005829">
    <property type="entry name" value="Sugar_transporter_CS"/>
</dbReference>
<proteinExistence type="inferred from homology"/>
<evidence type="ECO:0000256" key="1">
    <source>
        <dbReference type="ARBA" id="ARBA00004141"/>
    </source>
</evidence>
<evidence type="ECO:0000259" key="10">
    <source>
        <dbReference type="PROSITE" id="PS50850"/>
    </source>
</evidence>
<feature type="transmembrane region" description="Helical" evidence="9">
    <location>
        <begin position="415"/>
        <end position="438"/>
    </location>
</feature>
<dbReference type="InterPro" id="IPR005828">
    <property type="entry name" value="MFS_sugar_transport-like"/>
</dbReference>
<dbReference type="InterPro" id="IPR020846">
    <property type="entry name" value="MFS_dom"/>
</dbReference>
<evidence type="ECO:0000256" key="4">
    <source>
        <dbReference type="ARBA" id="ARBA00022692"/>
    </source>
</evidence>
<evidence type="ECO:0000313" key="12">
    <source>
        <dbReference type="Proteomes" id="UP001610446"/>
    </source>
</evidence>
<dbReference type="InterPro" id="IPR050360">
    <property type="entry name" value="MFS_Sugar_Transporters"/>
</dbReference>
<dbReference type="EMBL" id="JBFXLU010000125">
    <property type="protein sequence ID" value="KAL2840056.1"/>
    <property type="molecule type" value="Genomic_DNA"/>
</dbReference>
<accession>A0ABR4JJQ3</accession>
<evidence type="ECO:0000256" key="2">
    <source>
        <dbReference type="ARBA" id="ARBA00010992"/>
    </source>
</evidence>
<feature type="transmembrane region" description="Helical" evidence="9">
    <location>
        <begin position="320"/>
        <end position="340"/>
    </location>
</feature>
<dbReference type="InterPro" id="IPR003663">
    <property type="entry name" value="Sugar/inositol_transpt"/>
</dbReference>
<comment type="caution">
    <text evidence="11">The sequence shown here is derived from an EMBL/GenBank/DDBJ whole genome shotgun (WGS) entry which is preliminary data.</text>
</comment>
<keyword evidence="3 8" id="KW-0813">Transport</keyword>
<feature type="transmembrane region" description="Helical" evidence="9">
    <location>
        <begin position="381"/>
        <end position="403"/>
    </location>
</feature>
<feature type="transmembrane region" description="Helical" evidence="9">
    <location>
        <begin position="450"/>
        <end position="468"/>
    </location>
</feature>
<feature type="transmembrane region" description="Helical" evidence="9">
    <location>
        <begin position="105"/>
        <end position="124"/>
    </location>
</feature>
<dbReference type="SUPFAM" id="SSF103473">
    <property type="entry name" value="MFS general substrate transporter"/>
    <property type="match status" value="1"/>
</dbReference>
<keyword evidence="5 9" id="KW-1133">Transmembrane helix</keyword>
<gene>
    <name evidence="11" type="ORF">BJY01DRAFT_236881</name>
</gene>
<dbReference type="Gene3D" id="1.20.1250.20">
    <property type="entry name" value="MFS general substrate transporter like domains"/>
    <property type="match status" value="1"/>
</dbReference>
<evidence type="ECO:0000256" key="5">
    <source>
        <dbReference type="ARBA" id="ARBA00022989"/>
    </source>
</evidence>
<feature type="domain" description="Major facilitator superfamily (MFS) profile" evidence="10">
    <location>
        <begin position="29"/>
        <end position="472"/>
    </location>
</feature>
<keyword evidence="7" id="KW-0462">Maltose metabolism</keyword>
<keyword evidence="12" id="KW-1185">Reference proteome</keyword>
<reference evidence="11 12" key="1">
    <citation type="submission" date="2024-07" db="EMBL/GenBank/DDBJ databases">
        <title>Section-level genome sequencing and comparative genomics of Aspergillus sections Usti and Cavernicolus.</title>
        <authorList>
            <consortium name="Lawrence Berkeley National Laboratory"/>
            <person name="Nybo J.L."/>
            <person name="Vesth T.C."/>
            <person name="Theobald S."/>
            <person name="Frisvad J.C."/>
            <person name="Larsen T.O."/>
            <person name="Kjaerboelling I."/>
            <person name="Rothschild-Mancinelli K."/>
            <person name="Lyhne E.K."/>
            <person name="Kogle M.E."/>
            <person name="Barry K."/>
            <person name="Clum A."/>
            <person name="Na H."/>
            <person name="Ledsgaard L."/>
            <person name="Lin J."/>
            <person name="Lipzen A."/>
            <person name="Kuo A."/>
            <person name="Riley R."/>
            <person name="Mondo S."/>
            <person name="Labutti K."/>
            <person name="Haridas S."/>
            <person name="Pangalinan J."/>
            <person name="Salamov A.A."/>
            <person name="Simmons B.A."/>
            <person name="Magnuson J.K."/>
            <person name="Chen J."/>
            <person name="Drula E."/>
            <person name="Henrissat B."/>
            <person name="Wiebenga A."/>
            <person name="Lubbers R.J."/>
            <person name="Gomes A.C."/>
            <person name="Makela M.R."/>
            <person name="Stajich J."/>
            <person name="Grigoriev I.V."/>
            <person name="Mortensen U.H."/>
            <person name="De Vries R.P."/>
            <person name="Baker S.E."/>
            <person name="Andersen M.R."/>
        </authorList>
    </citation>
    <scope>NUCLEOTIDE SEQUENCE [LARGE SCALE GENOMIC DNA]</scope>
    <source>
        <strain evidence="11 12">CBS 123904</strain>
    </source>
</reference>
<evidence type="ECO:0000256" key="7">
    <source>
        <dbReference type="ARBA" id="ARBA00026248"/>
    </source>
</evidence>
<feature type="transmembrane region" description="Helical" evidence="9">
    <location>
        <begin position="349"/>
        <end position="369"/>
    </location>
</feature>
<dbReference type="NCBIfam" id="TIGR00879">
    <property type="entry name" value="SP"/>
    <property type="match status" value="1"/>
</dbReference>
<feature type="transmembrane region" description="Helical" evidence="9">
    <location>
        <begin position="203"/>
        <end position="224"/>
    </location>
</feature>
<evidence type="ECO:0000256" key="8">
    <source>
        <dbReference type="RuleBase" id="RU003346"/>
    </source>
</evidence>
<dbReference type="PROSITE" id="PS50850">
    <property type="entry name" value="MFS"/>
    <property type="match status" value="1"/>
</dbReference>
<dbReference type="PANTHER" id="PTHR48022:SF5">
    <property type="entry name" value="ALPHA-GLUCOSIDES PERMEASE MPH2-RELATED"/>
    <property type="match status" value="1"/>
</dbReference>
<dbReference type="Proteomes" id="UP001610446">
    <property type="component" value="Unassembled WGS sequence"/>
</dbReference>
<dbReference type="PANTHER" id="PTHR48022">
    <property type="entry name" value="PLASTIDIC GLUCOSE TRANSPORTER 4"/>
    <property type="match status" value="1"/>
</dbReference>
<evidence type="ECO:0000256" key="9">
    <source>
        <dbReference type="SAM" id="Phobius"/>
    </source>
</evidence>
<evidence type="ECO:0000256" key="6">
    <source>
        <dbReference type="ARBA" id="ARBA00023136"/>
    </source>
</evidence>
<feature type="transmembrane region" description="Helical" evidence="9">
    <location>
        <begin position="20"/>
        <end position="39"/>
    </location>
</feature>
<protein>
    <submittedName>
        <fullName evidence="11">General substrate transporter</fullName>
    </submittedName>
</protein>
<evidence type="ECO:0000256" key="3">
    <source>
        <dbReference type="ARBA" id="ARBA00022448"/>
    </source>
</evidence>
<comment type="similarity">
    <text evidence="2 8">Belongs to the major facilitator superfamily. Sugar transporter (TC 2.A.1.1) family.</text>
</comment>
<dbReference type="PROSITE" id="PS00217">
    <property type="entry name" value="SUGAR_TRANSPORT_2"/>
    <property type="match status" value="1"/>
</dbReference>
<keyword evidence="6 9" id="KW-0472">Membrane</keyword>
<comment type="subcellular location">
    <subcellularLocation>
        <location evidence="1">Membrane</location>
        <topology evidence="1">Multi-pass membrane protein</topology>
    </subcellularLocation>
</comment>
<feature type="transmembrane region" description="Helical" evidence="9">
    <location>
        <begin position="286"/>
        <end position="308"/>
    </location>
</feature>
<dbReference type="Pfam" id="PF00083">
    <property type="entry name" value="Sugar_tr"/>
    <property type="match status" value="1"/>
</dbReference>
<name>A0ABR4JJQ3_9EURO</name>
<organism evidence="11 12">
    <name type="scientific">Aspergillus pseudoustus</name>
    <dbReference type="NCBI Taxonomy" id="1810923"/>
    <lineage>
        <taxon>Eukaryota</taxon>
        <taxon>Fungi</taxon>
        <taxon>Dikarya</taxon>
        <taxon>Ascomycota</taxon>
        <taxon>Pezizomycotina</taxon>
        <taxon>Eurotiomycetes</taxon>
        <taxon>Eurotiomycetidae</taxon>
        <taxon>Eurotiales</taxon>
        <taxon>Aspergillaceae</taxon>
        <taxon>Aspergillus</taxon>
        <taxon>Aspergillus subgen. Nidulantes</taxon>
    </lineage>
</organism>
<evidence type="ECO:0000313" key="11">
    <source>
        <dbReference type="EMBL" id="KAL2840056.1"/>
    </source>
</evidence>